<evidence type="ECO:0000259" key="5">
    <source>
        <dbReference type="PROSITE" id="PS50931"/>
    </source>
</evidence>
<evidence type="ECO:0000256" key="3">
    <source>
        <dbReference type="ARBA" id="ARBA00023125"/>
    </source>
</evidence>
<dbReference type="FunFam" id="1.10.10.10:FF:000001">
    <property type="entry name" value="LysR family transcriptional regulator"/>
    <property type="match status" value="1"/>
</dbReference>
<dbReference type="InterPro" id="IPR005119">
    <property type="entry name" value="LysR_subst-bd"/>
</dbReference>
<comment type="caution">
    <text evidence="6">The sequence shown here is derived from an EMBL/GenBank/DDBJ whole genome shotgun (WGS) entry which is preliminary data.</text>
</comment>
<evidence type="ECO:0000313" key="6">
    <source>
        <dbReference type="EMBL" id="KAA0968203.1"/>
    </source>
</evidence>
<dbReference type="EMBL" id="VTWH01000006">
    <property type="protein sequence ID" value="KAA0968203.1"/>
    <property type="molecule type" value="Genomic_DNA"/>
</dbReference>
<dbReference type="AlphaFoldDB" id="A0A5B0DP69"/>
<gene>
    <name evidence="6" type="ORF">FPY71_17925</name>
</gene>
<dbReference type="Gene3D" id="1.10.10.10">
    <property type="entry name" value="Winged helix-like DNA-binding domain superfamily/Winged helix DNA-binding domain"/>
    <property type="match status" value="1"/>
</dbReference>
<dbReference type="InterPro" id="IPR000847">
    <property type="entry name" value="LysR_HTH_N"/>
</dbReference>
<dbReference type="CDD" id="cd08414">
    <property type="entry name" value="PBP2_LTTR_aromatics_like"/>
    <property type="match status" value="1"/>
</dbReference>
<reference evidence="6 7" key="1">
    <citation type="submission" date="2019-08" db="EMBL/GenBank/DDBJ databases">
        <title>Aureimonas fodiniaquatilis sp. nov., isolated from a coal mine wastewater.</title>
        <authorList>
            <person name="Kim W."/>
        </authorList>
    </citation>
    <scope>NUCLEOTIDE SEQUENCE [LARGE SCALE GENOMIC DNA]</scope>
    <source>
        <strain evidence="6 7">CAU 1482</strain>
    </source>
</reference>
<accession>A0A5B0DP69</accession>
<dbReference type="InterPro" id="IPR036390">
    <property type="entry name" value="WH_DNA-bd_sf"/>
</dbReference>
<dbReference type="Pfam" id="PF03466">
    <property type="entry name" value="LysR_substrate"/>
    <property type="match status" value="1"/>
</dbReference>
<sequence length="354" mass="39149">MQRPRNGSVAGLHPADHWCSLISPCSKPAWLHKCDMTNIIFCSIDIWNISMPIDLRQLRQFVAVAEELSFRNASIRLNMSQPPLSMAINRLEQELGETLLDRNSRSVRLTQVGEIFLREARRTLAQAEHAVDIARRAGDGIVGSLRITFVASAALGVLPQLVRRFREQHPDTELRLDSDTTGSQLAALRHGRSDVALVVVPLQDRSNIRLVPFRQEKMVLAVPRGHRLAGAQTVEIGDLAEEVFLTFPFSEGPGFESQFLSACQRAGFSPTISQEVSQMLTKLMLVATGAGIALIPIAFTAVPMPDVVFIPLLENGEPLVYDMAFAVPVRHDNPLVERFLDTAASFALPKAEWS</sequence>
<name>A0A5B0DP69_9HYPH</name>
<dbReference type="Gene3D" id="3.40.190.10">
    <property type="entry name" value="Periplasmic binding protein-like II"/>
    <property type="match status" value="2"/>
</dbReference>
<dbReference type="InterPro" id="IPR036388">
    <property type="entry name" value="WH-like_DNA-bd_sf"/>
</dbReference>
<keyword evidence="2" id="KW-0805">Transcription regulation</keyword>
<dbReference type="GO" id="GO:0032993">
    <property type="term" value="C:protein-DNA complex"/>
    <property type="evidence" value="ECO:0007669"/>
    <property type="project" value="TreeGrafter"/>
</dbReference>
<keyword evidence="3" id="KW-0238">DNA-binding</keyword>
<dbReference type="Proteomes" id="UP000324738">
    <property type="component" value="Unassembled WGS sequence"/>
</dbReference>
<dbReference type="GO" id="GO:0003700">
    <property type="term" value="F:DNA-binding transcription factor activity"/>
    <property type="evidence" value="ECO:0007669"/>
    <property type="project" value="InterPro"/>
</dbReference>
<protein>
    <submittedName>
        <fullName evidence="6">LysR family transcriptional regulator</fullName>
    </submittedName>
</protein>
<keyword evidence="4" id="KW-0804">Transcription</keyword>
<dbReference type="OrthoDB" id="7216893at2"/>
<feature type="domain" description="HTH lysR-type" evidence="5">
    <location>
        <begin position="53"/>
        <end position="110"/>
    </location>
</feature>
<evidence type="ECO:0000256" key="2">
    <source>
        <dbReference type="ARBA" id="ARBA00023015"/>
    </source>
</evidence>
<dbReference type="PROSITE" id="PS50931">
    <property type="entry name" value="HTH_LYSR"/>
    <property type="match status" value="1"/>
</dbReference>
<proteinExistence type="inferred from homology"/>
<dbReference type="PRINTS" id="PR00039">
    <property type="entry name" value="HTHLYSR"/>
</dbReference>
<evidence type="ECO:0000256" key="4">
    <source>
        <dbReference type="ARBA" id="ARBA00023163"/>
    </source>
</evidence>
<keyword evidence="7" id="KW-1185">Reference proteome</keyword>
<dbReference type="GO" id="GO:0003677">
    <property type="term" value="F:DNA binding"/>
    <property type="evidence" value="ECO:0007669"/>
    <property type="project" value="UniProtKB-KW"/>
</dbReference>
<organism evidence="6 7">
    <name type="scientific">Aureimonas fodinaquatilis</name>
    <dbReference type="NCBI Taxonomy" id="2565783"/>
    <lineage>
        <taxon>Bacteria</taxon>
        <taxon>Pseudomonadati</taxon>
        <taxon>Pseudomonadota</taxon>
        <taxon>Alphaproteobacteria</taxon>
        <taxon>Hyphomicrobiales</taxon>
        <taxon>Aurantimonadaceae</taxon>
        <taxon>Aureimonas</taxon>
    </lineage>
</organism>
<comment type="similarity">
    <text evidence="1">Belongs to the LysR transcriptional regulatory family.</text>
</comment>
<dbReference type="PANTHER" id="PTHR30346:SF0">
    <property type="entry name" value="HCA OPERON TRANSCRIPTIONAL ACTIVATOR HCAR"/>
    <property type="match status" value="1"/>
</dbReference>
<dbReference type="SUPFAM" id="SSF53850">
    <property type="entry name" value="Periplasmic binding protein-like II"/>
    <property type="match status" value="1"/>
</dbReference>
<dbReference type="Pfam" id="PF00126">
    <property type="entry name" value="HTH_1"/>
    <property type="match status" value="1"/>
</dbReference>
<evidence type="ECO:0000313" key="7">
    <source>
        <dbReference type="Proteomes" id="UP000324738"/>
    </source>
</evidence>
<evidence type="ECO:0000256" key="1">
    <source>
        <dbReference type="ARBA" id="ARBA00009437"/>
    </source>
</evidence>
<dbReference type="SUPFAM" id="SSF46785">
    <property type="entry name" value="Winged helix' DNA-binding domain"/>
    <property type="match status" value="1"/>
</dbReference>
<dbReference type="PANTHER" id="PTHR30346">
    <property type="entry name" value="TRANSCRIPTIONAL DUAL REGULATOR HCAR-RELATED"/>
    <property type="match status" value="1"/>
</dbReference>